<name>A0ABY1CPD2_MYXFU</name>
<evidence type="ECO:0000313" key="3">
    <source>
        <dbReference type="Proteomes" id="UP000183760"/>
    </source>
</evidence>
<evidence type="ECO:0000313" key="2">
    <source>
        <dbReference type="EMBL" id="SEU27401.1"/>
    </source>
</evidence>
<dbReference type="Proteomes" id="UP000183760">
    <property type="component" value="Unassembled WGS sequence"/>
</dbReference>
<dbReference type="PANTHER" id="PTHR21248">
    <property type="entry name" value="CARDIOLIPIN SYNTHASE"/>
    <property type="match status" value="1"/>
</dbReference>
<dbReference type="PANTHER" id="PTHR21248:SF12">
    <property type="entry name" value="CARDIOLIPIN SYNTHASE C"/>
    <property type="match status" value="1"/>
</dbReference>
<gene>
    <name evidence="2" type="ORF">SAMN05443572_107445</name>
</gene>
<dbReference type="CDD" id="cd09110">
    <property type="entry name" value="PLDc_CLS_1"/>
    <property type="match status" value="1"/>
</dbReference>
<sequence length="932" mass="101949">MKVRPRSVPGIARTMFRRLVVVFDAGSESEHFLHAVRRLTSEPEAVYLYGLVPERSELEAPPPPSLTVLDRLRHTLQDWSPAIQVTGALETHLDIGDLVQVSRQHGAELVVLGPLRDTSPRARVGAMLRLALREHLPVLALGRAPDTASTEPFRMALAIAPDGRGLGAVASFLSHCTQPSELIALTTGLAPEQTGELQALSRALGITQTLLVESLTENPADSRAEAFDSVALRSGAGLLVVPADSLADLEVLYVGMTGARALQEARVPTLLLPRTQTGLTLFEDHHAVSDSLVAPGLAPRFAVERVGLLSSVTLLEPGRLMVFANGTALGEVRHQGGTAIIEAAWLEHLRGLHPLAFSFSDTSASRELVPGYVLAPDKPLLLVDSLVEEDTLLAVRELAADRYHLAFVRVRDSDSLDEQRARLREHLPDHTWPLLLDASAWLDDARADDVPRQVDGQRLLRVATRLAAAHVPIAAVITRDTYKPVHPAIRTLSPEECEALPRNTPLEPLPLPSEQDAWARELTLAGCSPRTEGHHIDFELDNAQARESVLAAIDAARTTVHWQCYIVEDDPITARITEALKRAAHRGVRVRFLADALYSGHDSFGALNPALVGLSGTPNVEVRAIAPLVGGPDLYELKQRNHRKLTLVDSSLAFVSGRNLGAPYYTGFDEVPLRRDTHYRDIPWLDCGARLEGPLVTDLERAFLTEWTRAGGEPFPLTTSTPAGTMAARVALHEGLKDTHTLDTQLALIRHARSRLVLVNTFPLLLEIQNALIAALQRGVRVEVLFGSVRPHHGAERTYFPGGAIREVADRYVRSRLDAVIAAGGIAHELALPSRPGWEPALERLFPHVHAKVLVCDTRAVAVGSANLDVTAAYWESEALLVVEDTPFTERMLAALDALFATSRRIDREDPRWRDEVEQRAWVGRNWPSLVG</sequence>
<comment type="caution">
    <text evidence="2">The sequence shown here is derived from an EMBL/GenBank/DDBJ whole genome shotgun (WGS) entry which is preliminary data.</text>
</comment>
<accession>A0ABY1CPD2</accession>
<feature type="domain" description="PLD phosphodiesterase" evidence="1">
    <location>
        <begin position="637"/>
        <end position="664"/>
    </location>
</feature>
<dbReference type="Gene3D" id="3.30.870.10">
    <property type="entry name" value="Endonuclease Chain A"/>
    <property type="match status" value="2"/>
</dbReference>
<protein>
    <submittedName>
        <fullName evidence="2">Phosphatidylserine/phosphatidylglycerophosphate/cardiolipin synthase</fullName>
    </submittedName>
</protein>
<dbReference type="SUPFAM" id="SSF56024">
    <property type="entry name" value="Phospholipase D/nuclease"/>
    <property type="match status" value="2"/>
</dbReference>
<feature type="domain" description="PLD phosphodiesterase" evidence="1">
    <location>
        <begin position="850"/>
        <end position="872"/>
    </location>
</feature>
<dbReference type="SMART" id="SM00155">
    <property type="entry name" value="PLDc"/>
    <property type="match status" value="2"/>
</dbReference>
<organism evidence="2 3">
    <name type="scientific">Myxococcus fulvus</name>
    <dbReference type="NCBI Taxonomy" id="33"/>
    <lineage>
        <taxon>Bacteria</taxon>
        <taxon>Pseudomonadati</taxon>
        <taxon>Myxococcota</taxon>
        <taxon>Myxococcia</taxon>
        <taxon>Myxococcales</taxon>
        <taxon>Cystobacterineae</taxon>
        <taxon>Myxococcaceae</taxon>
        <taxon>Myxococcus</taxon>
    </lineage>
</organism>
<dbReference type="Pfam" id="PF13091">
    <property type="entry name" value="PLDc_2"/>
    <property type="match status" value="2"/>
</dbReference>
<evidence type="ECO:0000259" key="1">
    <source>
        <dbReference type="PROSITE" id="PS50035"/>
    </source>
</evidence>
<dbReference type="InterPro" id="IPR025202">
    <property type="entry name" value="PLD-like_dom"/>
</dbReference>
<proteinExistence type="predicted"/>
<dbReference type="InterPro" id="IPR001736">
    <property type="entry name" value="PLipase_D/transphosphatidylase"/>
</dbReference>
<reference evidence="2 3" key="1">
    <citation type="submission" date="2016-10" db="EMBL/GenBank/DDBJ databases">
        <authorList>
            <person name="Varghese N."/>
            <person name="Submissions S."/>
        </authorList>
    </citation>
    <scope>NUCLEOTIDE SEQUENCE [LARGE SCALE GENOMIC DNA]</scope>
    <source>
        <strain evidence="2 3">DSM 16525</strain>
    </source>
</reference>
<dbReference type="PROSITE" id="PS50035">
    <property type="entry name" value="PLD"/>
    <property type="match status" value="2"/>
</dbReference>
<keyword evidence="3" id="KW-1185">Reference proteome</keyword>
<dbReference type="EMBL" id="FOIB01000007">
    <property type="protein sequence ID" value="SEU27401.1"/>
    <property type="molecule type" value="Genomic_DNA"/>
</dbReference>